<organism evidence="3">
    <name type="scientific">Tolypothrix bouteillei VB521301</name>
    <dbReference type="NCBI Taxonomy" id="1479485"/>
    <lineage>
        <taxon>Bacteria</taxon>
        <taxon>Bacillati</taxon>
        <taxon>Cyanobacteriota</taxon>
        <taxon>Cyanophyceae</taxon>
        <taxon>Nostocales</taxon>
        <taxon>Tolypothrichaceae</taxon>
        <taxon>Tolypothrix</taxon>
    </lineage>
</organism>
<dbReference type="RefSeq" id="WP_038079351.1">
    <property type="nucleotide sequence ID" value="NZ_JHEG04000001.1"/>
</dbReference>
<accession>A0A0C1NGD5</accession>
<dbReference type="OrthoDB" id="516775at2"/>
<evidence type="ECO:0000313" key="2">
    <source>
        <dbReference type="EMBL" id="KAF3884173.1"/>
    </source>
</evidence>
<gene>
    <name evidence="3" type="ORF">DA73_0209635</name>
    <name evidence="2" type="ORF">DA73_0400000660</name>
</gene>
<comment type="caution">
    <text evidence="3">The sequence shown here is derived from an EMBL/GenBank/DDBJ whole genome shotgun (WGS) entry which is preliminary data.</text>
</comment>
<reference evidence="2" key="2">
    <citation type="submission" date="2019-11" db="EMBL/GenBank/DDBJ databases">
        <title>Improved Assembly of Tolypothrix boutellei genome.</title>
        <authorList>
            <person name="Sarangi A.N."/>
            <person name="Mukherjee M."/>
            <person name="Ghosh S."/>
            <person name="Singh D."/>
            <person name="Das A."/>
            <person name="Kant S."/>
            <person name="Prusty A."/>
            <person name="Tripathy S."/>
        </authorList>
    </citation>
    <scope>NUCLEOTIDE SEQUENCE</scope>
    <source>
        <strain evidence="2">VB521301</strain>
    </source>
</reference>
<evidence type="ECO:0000313" key="4">
    <source>
        <dbReference type="Proteomes" id="UP000029738"/>
    </source>
</evidence>
<proteinExistence type="predicted"/>
<reference evidence="3" key="1">
    <citation type="journal article" date="2015" name="Genome Announc.">
        <title>Draft Genome Sequence of Tolypothrix boutellei Strain VB521301.</title>
        <authorList>
            <person name="Chandrababunaidu M.M."/>
            <person name="Singh D."/>
            <person name="Sen D."/>
            <person name="Bhan S."/>
            <person name="Das S."/>
            <person name="Gupta A."/>
            <person name="Adhikary S.P."/>
            <person name="Tripathy S."/>
        </authorList>
    </citation>
    <scope>NUCLEOTIDE SEQUENCE</scope>
    <source>
        <strain evidence="3">VB521301</strain>
    </source>
</reference>
<protein>
    <submittedName>
        <fullName evidence="3">Uncharacterized protein</fullName>
    </submittedName>
</protein>
<dbReference type="EMBL" id="JHEG02000037">
    <property type="protein sequence ID" value="KIE11906.1"/>
    <property type="molecule type" value="Genomic_DNA"/>
</dbReference>
<dbReference type="Proteomes" id="UP000029738">
    <property type="component" value="Unassembled WGS sequence"/>
</dbReference>
<evidence type="ECO:0000256" key="1">
    <source>
        <dbReference type="SAM" id="MobiDB-lite"/>
    </source>
</evidence>
<dbReference type="AlphaFoldDB" id="A0A0C1NGD5"/>
<feature type="region of interest" description="Disordered" evidence="1">
    <location>
        <begin position="57"/>
        <end position="88"/>
    </location>
</feature>
<keyword evidence="4" id="KW-1185">Reference proteome</keyword>
<dbReference type="EMBL" id="JHEG04000001">
    <property type="protein sequence ID" value="KAF3884173.1"/>
    <property type="molecule type" value="Genomic_DNA"/>
</dbReference>
<sequence>MNKYIQIQLKLNTFNFLKLSLIALAVLFSFGTYTRANAESESGVEVISIPPQEAYYTEEKIEDSSSGDRSKVENKNTSDNNNFYVPDNVEDSQNVNIANSSVPRILPIPADS</sequence>
<name>A0A0C1NGD5_9CYAN</name>
<evidence type="ECO:0000313" key="3">
    <source>
        <dbReference type="EMBL" id="KIE11906.1"/>
    </source>
</evidence>
<feature type="compositionally biased region" description="Basic and acidic residues" evidence="1">
    <location>
        <begin position="57"/>
        <end position="76"/>
    </location>
</feature>